<keyword evidence="4 7" id="KW-0158">Chromosome</keyword>
<dbReference type="SMART" id="SM00526">
    <property type="entry name" value="H15"/>
    <property type="match status" value="1"/>
</dbReference>
<evidence type="ECO:0000256" key="2">
    <source>
        <dbReference type="ARBA" id="ARBA00004286"/>
    </source>
</evidence>
<dbReference type="GO" id="GO:0005634">
    <property type="term" value="C:nucleus"/>
    <property type="evidence" value="ECO:0007669"/>
    <property type="project" value="UniProtKB-SubCell"/>
</dbReference>
<comment type="caution">
    <text evidence="10">The sequence shown here is derived from an EMBL/GenBank/DDBJ whole genome shotgun (WGS) entry which is preliminary data.</text>
</comment>
<dbReference type="GO" id="GO:0006334">
    <property type="term" value="P:nucleosome assembly"/>
    <property type="evidence" value="ECO:0007669"/>
    <property type="project" value="InterPro"/>
</dbReference>
<organism evidence="10 11">
    <name type="scientific">Mycena albidolilacea</name>
    <dbReference type="NCBI Taxonomy" id="1033008"/>
    <lineage>
        <taxon>Eukaryota</taxon>
        <taxon>Fungi</taxon>
        <taxon>Dikarya</taxon>
        <taxon>Basidiomycota</taxon>
        <taxon>Agaricomycotina</taxon>
        <taxon>Agaricomycetes</taxon>
        <taxon>Agaricomycetidae</taxon>
        <taxon>Agaricales</taxon>
        <taxon>Marasmiineae</taxon>
        <taxon>Mycenaceae</taxon>
        <taxon>Mycena</taxon>
    </lineage>
</organism>
<evidence type="ECO:0000259" key="9">
    <source>
        <dbReference type="PROSITE" id="PS51504"/>
    </source>
</evidence>
<dbReference type="GO" id="GO:0045910">
    <property type="term" value="P:negative regulation of DNA recombination"/>
    <property type="evidence" value="ECO:0007669"/>
    <property type="project" value="TreeGrafter"/>
</dbReference>
<comment type="subcellular location">
    <subcellularLocation>
        <location evidence="2">Chromosome</location>
    </subcellularLocation>
    <subcellularLocation>
        <location evidence="1 7">Nucleus</location>
    </subcellularLocation>
</comment>
<dbReference type="InterPro" id="IPR036388">
    <property type="entry name" value="WH-like_DNA-bd_sf"/>
</dbReference>
<dbReference type="InterPro" id="IPR005819">
    <property type="entry name" value="H1/H5"/>
</dbReference>
<proteinExistence type="inferred from homology"/>
<feature type="region of interest" description="Disordered" evidence="8">
    <location>
        <begin position="158"/>
        <end position="185"/>
    </location>
</feature>
<evidence type="ECO:0000256" key="1">
    <source>
        <dbReference type="ARBA" id="ARBA00004123"/>
    </source>
</evidence>
<dbReference type="GO" id="GO:0031492">
    <property type="term" value="F:nucleosomal DNA binding"/>
    <property type="evidence" value="ECO:0007669"/>
    <property type="project" value="TreeGrafter"/>
</dbReference>
<dbReference type="PROSITE" id="PS51504">
    <property type="entry name" value="H15"/>
    <property type="match status" value="1"/>
</dbReference>
<feature type="compositionally biased region" description="Basic residues" evidence="8">
    <location>
        <begin position="170"/>
        <end position="179"/>
    </location>
</feature>
<evidence type="ECO:0000256" key="5">
    <source>
        <dbReference type="ARBA" id="ARBA00023125"/>
    </source>
</evidence>
<evidence type="ECO:0000313" key="10">
    <source>
        <dbReference type="EMBL" id="KAJ7343661.1"/>
    </source>
</evidence>
<sequence>MSSATSASPSPVPASASAPIDAPAKKATRTKTTKTAAAATKVKKTAAPKKKIAAAKPVSHPSWKDMIKECIVATGGRSGVSRIALKKFAEDQYNLDATPAHISQLNRAIASGVEGGVFVLPKGPSGCVKLAPKAPRDASKEVRVDLFPSCRYPLIHVARRMPSPHPRPPPAKRKPRPRRSWLASPRLLPLPNPPLRKPRRFVRVVVALFSRFDVSCRRWWVRRRRQQPRSQRRRPLLPSHAPRRRRSVLSSPLCASCFLTLRCRLLLDFHSCSTTLHYC</sequence>
<protein>
    <recommendedName>
        <fullName evidence="3">Histone H1</fullName>
    </recommendedName>
</protein>
<dbReference type="EMBL" id="JARIHO010000023">
    <property type="protein sequence ID" value="KAJ7343661.1"/>
    <property type="molecule type" value="Genomic_DNA"/>
</dbReference>
<evidence type="ECO:0000256" key="7">
    <source>
        <dbReference type="RuleBase" id="RU003894"/>
    </source>
</evidence>
<feature type="compositionally biased region" description="Low complexity" evidence="8">
    <location>
        <begin position="1"/>
        <end position="22"/>
    </location>
</feature>
<dbReference type="GO" id="GO:0003690">
    <property type="term" value="F:double-stranded DNA binding"/>
    <property type="evidence" value="ECO:0007669"/>
    <property type="project" value="TreeGrafter"/>
</dbReference>
<feature type="domain" description="H15" evidence="9">
    <location>
        <begin position="59"/>
        <end position="132"/>
    </location>
</feature>
<dbReference type="InterPro" id="IPR036390">
    <property type="entry name" value="WH_DNA-bd_sf"/>
</dbReference>
<name>A0AAD6ZXQ1_9AGAR</name>
<keyword evidence="5 7" id="KW-0238">DNA-binding</keyword>
<dbReference type="PANTHER" id="PTHR11467">
    <property type="entry name" value="HISTONE H1"/>
    <property type="match status" value="1"/>
</dbReference>
<dbReference type="Proteomes" id="UP001218218">
    <property type="component" value="Unassembled WGS sequence"/>
</dbReference>
<reference evidence="10" key="1">
    <citation type="submission" date="2023-03" db="EMBL/GenBank/DDBJ databases">
        <title>Massive genome expansion in bonnet fungi (Mycena s.s.) driven by repeated elements and novel gene families across ecological guilds.</title>
        <authorList>
            <consortium name="Lawrence Berkeley National Laboratory"/>
            <person name="Harder C.B."/>
            <person name="Miyauchi S."/>
            <person name="Viragh M."/>
            <person name="Kuo A."/>
            <person name="Thoen E."/>
            <person name="Andreopoulos B."/>
            <person name="Lu D."/>
            <person name="Skrede I."/>
            <person name="Drula E."/>
            <person name="Henrissat B."/>
            <person name="Morin E."/>
            <person name="Kohler A."/>
            <person name="Barry K."/>
            <person name="LaButti K."/>
            <person name="Morin E."/>
            <person name="Salamov A."/>
            <person name="Lipzen A."/>
            <person name="Mereny Z."/>
            <person name="Hegedus B."/>
            <person name="Baldrian P."/>
            <person name="Stursova M."/>
            <person name="Weitz H."/>
            <person name="Taylor A."/>
            <person name="Grigoriev I.V."/>
            <person name="Nagy L.G."/>
            <person name="Martin F."/>
            <person name="Kauserud H."/>
        </authorList>
    </citation>
    <scope>NUCLEOTIDE SEQUENCE</scope>
    <source>
        <strain evidence="10">CBHHK002</strain>
    </source>
</reference>
<dbReference type="PANTHER" id="PTHR11467:SF36">
    <property type="entry name" value="HISTONE 24-RELATED"/>
    <property type="match status" value="1"/>
</dbReference>
<dbReference type="GO" id="GO:0030527">
    <property type="term" value="F:structural constituent of chromatin"/>
    <property type="evidence" value="ECO:0007669"/>
    <property type="project" value="InterPro"/>
</dbReference>
<dbReference type="AlphaFoldDB" id="A0AAD6ZXQ1"/>
<evidence type="ECO:0000256" key="3">
    <source>
        <dbReference type="ARBA" id="ARBA00020833"/>
    </source>
</evidence>
<dbReference type="Gene3D" id="1.10.10.10">
    <property type="entry name" value="Winged helix-like DNA-binding domain superfamily/Winged helix DNA-binding domain"/>
    <property type="match status" value="1"/>
</dbReference>
<comment type="similarity">
    <text evidence="7">Belongs to the histone H1/H5 family.</text>
</comment>
<keyword evidence="11" id="KW-1185">Reference proteome</keyword>
<dbReference type="GO" id="GO:0000786">
    <property type="term" value="C:nucleosome"/>
    <property type="evidence" value="ECO:0007669"/>
    <property type="project" value="InterPro"/>
</dbReference>
<feature type="region of interest" description="Disordered" evidence="8">
    <location>
        <begin position="1"/>
        <end position="57"/>
    </location>
</feature>
<evidence type="ECO:0000256" key="6">
    <source>
        <dbReference type="ARBA" id="ARBA00023242"/>
    </source>
</evidence>
<evidence type="ECO:0000256" key="4">
    <source>
        <dbReference type="ARBA" id="ARBA00022454"/>
    </source>
</evidence>
<gene>
    <name evidence="10" type="ORF">DFH08DRAFT_702488</name>
</gene>
<dbReference type="PRINTS" id="PR00624">
    <property type="entry name" value="HISTONEH5"/>
</dbReference>
<dbReference type="SUPFAM" id="SSF46785">
    <property type="entry name" value="Winged helix' DNA-binding domain"/>
    <property type="match status" value="1"/>
</dbReference>
<dbReference type="CDD" id="cd00073">
    <property type="entry name" value="H15"/>
    <property type="match status" value="1"/>
</dbReference>
<evidence type="ECO:0000256" key="8">
    <source>
        <dbReference type="SAM" id="MobiDB-lite"/>
    </source>
</evidence>
<evidence type="ECO:0000313" key="11">
    <source>
        <dbReference type="Proteomes" id="UP001218218"/>
    </source>
</evidence>
<dbReference type="InterPro" id="IPR005818">
    <property type="entry name" value="Histone_H1/H5_H15"/>
</dbReference>
<dbReference type="Pfam" id="PF00538">
    <property type="entry name" value="Linker_histone"/>
    <property type="match status" value="1"/>
</dbReference>
<keyword evidence="6 7" id="KW-0539">Nucleus</keyword>
<dbReference type="GO" id="GO:0030261">
    <property type="term" value="P:chromosome condensation"/>
    <property type="evidence" value="ECO:0007669"/>
    <property type="project" value="TreeGrafter"/>
</dbReference>
<feature type="compositionally biased region" description="Basic residues" evidence="8">
    <location>
        <begin position="41"/>
        <end position="53"/>
    </location>
</feature>
<accession>A0AAD6ZXQ1</accession>